<dbReference type="InterPro" id="IPR015867">
    <property type="entry name" value="N-reg_PII/ATP_PRibTrfase_C"/>
</dbReference>
<dbReference type="Gene3D" id="3.30.70.120">
    <property type="match status" value="1"/>
</dbReference>
<proteinExistence type="inferred from homology"/>
<dbReference type="InterPro" id="IPR011322">
    <property type="entry name" value="N-reg_PII-like_a/b"/>
</dbReference>
<gene>
    <name evidence="2" type="ORF">GCM10009839_71220</name>
</gene>
<dbReference type="Pfam" id="PF03091">
    <property type="entry name" value="CutA1"/>
    <property type="match status" value="1"/>
</dbReference>
<evidence type="ECO:0000256" key="1">
    <source>
        <dbReference type="ARBA" id="ARBA00010169"/>
    </source>
</evidence>
<comment type="caution">
    <text evidence="2">The sequence shown here is derived from an EMBL/GenBank/DDBJ whole genome shotgun (WGS) entry which is preliminary data.</text>
</comment>
<keyword evidence="3" id="KW-1185">Reference proteome</keyword>
<sequence length="108" mass="11705">MTDYVQVTTATETREEAVRLGKSAVAARLAAGAQIIGPVGSVFWHLGELGEGEEWQLILKTAVDRFPDLEALLVAEHSWQKPEVVAVPFVAVSKHYGEWISTTVTATA</sequence>
<accession>A0ABN2V7F5</accession>
<dbReference type="Proteomes" id="UP001500751">
    <property type="component" value="Unassembled WGS sequence"/>
</dbReference>
<reference evidence="2 3" key="1">
    <citation type="journal article" date="2019" name="Int. J. Syst. Evol. Microbiol.">
        <title>The Global Catalogue of Microorganisms (GCM) 10K type strain sequencing project: providing services to taxonomists for standard genome sequencing and annotation.</title>
        <authorList>
            <consortium name="The Broad Institute Genomics Platform"/>
            <consortium name="The Broad Institute Genome Sequencing Center for Infectious Disease"/>
            <person name="Wu L."/>
            <person name="Ma J."/>
        </authorList>
    </citation>
    <scope>NUCLEOTIDE SEQUENCE [LARGE SCALE GENOMIC DNA]</scope>
    <source>
        <strain evidence="2 3">JCM 16014</strain>
    </source>
</reference>
<dbReference type="PANTHER" id="PTHR23419">
    <property type="entry name" value="DIVALENT CATION TOLERANCE CUTA-RELATED"/>
    <property type="match status" value="1"/>
</dbReference>
<evidence type="ECO:0000313" key="2">
    <source>
        <dbReference type="EMBL" id="GAA2053232.1"/>
    </source>
</evidence>
<dbReference type="EMBL" id="BAAAQN010000056">
    <property type="protein sequence ID" value="GAA2053232.1"/>
    <property type="molecule type" value="Genomic_DNA"/>
</dbReference>
<organism evidence="2 3">
    <name type="scientific">Catenulispora yoronensis</name>
    <dbReference type="NCBI Taxonomy" id="450799"/>
    <lineage>
        <taxon>Bacteria</taxon>
        <taxon>Bacillati</taxon>
        <taxon>Actinomycetota</taxon>
        <taxon>Actinomycetes</taxon>
        <taxon>Catenulisporales</taxon>
        <taxon>Catenulisporaceae</taxon>
        <taxon>Catenulispora</taxon>
    </lineage>
</organism>
<dbReference type="SUPFAM" id="SSF54913">
    <property type="entry name" value="GlnB-like"/>
    <property type="match status" value="1"/>
</dbReference>
<dbReference type="RefSeq" id="WP_344670107.1">
    <property type="nucleotide sequence ID" value="NZ_BAAAQN010000056.1"/>
</dbReference>
<protein>
    <submittedName>
        <fullName evidence="2">Divalent-cation tolerance protein CutA</fullName>
    </submittedName>
</protein>
<comment type="similarity">
    <text evidence="1">Belongs to the CutA family.</text>
</comment>
<evidence type="ECO:0000313" key="3">
    <source>
        <dbReference type="Proteomes" id="UP001500751"/>
    </source>
</evidence>
<name>A0ABN2V7F5_9ACTN</name>
<dbReference type="PANTHER" id="PTHR23419:SF8">
    <property type="entry name" value="FI09726P"/>
    <property type="match status" value="1"/>
</dbReference>
<dbReference type="InterPro" id="IPR004323">
    <property type="entry name" value="Ion_tolerance_CutA"/>
</dbReference>